<organism evidence="1 2">
    <name type="scientific">Cohnella boryungensis</name>
    <dbReference type="NCBI Taxonomy" id="768479"/>
    <lineage>
        <taxon>Bacteria</taxon>
        <taxon>Bacillati</taxon>
        <taxon>Bacillota</taxon>
        <taxon>Bacilli</taxon>
        <taxon>Bacillales</taxon>
        <taxon>Paenibacillaceae</taxon>
        <taxon>Cohnella</taxon>
    </lineage>
</organism>
<sequence length="449" mass="52020">MAKPKAIVVDVNDLGFLDNENDRTGSFVRPVDTANMLKDIYWIEFELSRMTMGWMSAAADWGLKGELVRMAYLHTEHMKHLRERINELPGAALSDRSWTPNEVSNVFASIVLAPAFLEFAATYRIFVNKLYDKYDRMVEKLDPILDAPTLDKWRAIEMDRTQLSTWLSNEIRFAYVDDSEGRARFETWCRFVKRMWDGLDGGDRLEGFAWPEMPAVTPAGPVPVVPAHDPNYPHVDLTKYKSAMFDPASPTYDSVKHMVFINASEMSASESLTYLYYGIQKMPMDFYHDIARHTWDEIRHSQMGVRRLKQMGYDTRDFSWHPSTALTPDNLERTFPEFYSSLTMVMEPCSFIKKRKSIEAFKQFGDYLSSLQSEYDIADERLHVNFGKKWGAKLFEQMNDFVTANSVAEKAKQLHLRKMGYTEEEINSVLGSFPEFCGFATLDLTYDRY</sequence>
<dbReference type="EMBL" id="JBHSED010000015">
    <property type="protein sequence ID" value="MFC4303733.1"/>
    <property type="molecule type" value="Genomic_DNA"/>
</dbReference>
<accession>A0ABV8S885</accession>
<evidence type="ECO:0000313" key="2">
    <source>
        <dbReference type="Proteomes" id="UP001595755"/>
    </source>
</evidence>
<gene>
    <name evidence="1" type="ORF">ACFO1S_09790</name>
</gene>
<name>A0ABV8S885_9BACL</name>
<dbReference type="Pfam" id="PF04305">
    <property type="entry name" value="DUF455"/>
    <property type="match status" value="1"/>
</dbReference>
<proteinExistence type="predicted"/>
<comment type="caution">
    <text evidence="1">The sequence shown here is derived from an EMBL/GenBank/DDBJ whole genome shotgun (WGS) entry which is preliminary data.</text>
</comment>
<keyword evidence="2" id="KW-1185">Reference proteome</keyword>
<protein>
    <submittedName>
        <fullName evidence="1">DUF455 family protein</fullName>
    </submittedName>
</protein>
<dbReference type="InterPro" id="IPR007402">
    <property type="entry name" value="DUF455"/>
</dbReference>
<evidence type="ECO:0000313" key="1">
    <source>
        <dbReference type="EMBL" id="MFC4303733.1"/>
    </source>
</evidence>
<dbReference type="RefSeq" id="WP_204603800.1">
    <property type="nucleotide sequence ID" value="NZ_JBHSED010000015.1"/>
</dbReference>
<dbReference type="Proteomes" id="UP001595755">
    <property type="component" value="Unassembled WGS sequence"/>
</dbReference>
<reference evidence="2" key="1">
    <citation type="journal article" date="2019" name="Int. J. Syst. Evol. Microbiol.">
        <title>The Global Catalogue of Microorganisms (GCM) 10K type strain sequencing project: providing services to taxonomists for standard genome sequencing and annotation.</title>
        <authorList>
            <consortium name="The Broad Institute Genomics Platform"/>
            <consortium name="The Broad Institute Genome Sequencing Center for Infectious Disease"/>
            <person name="Wu L."/>
            <person name="Ma J."/>
        </authorList>
    </citation>
    <scope>NUCLEOTIDE SEQUENCE [LARGE SCALE GENOMIC DNA]</scope>
    <source>
        <strain evidence="2">CGMCC 4.1641</strain>
    </source>
</reference>